<keyword evidence="8" id="KW-0186">Copper</keyword>
<accession>A0AAE0IL93</accession>
<organism evidence="17 18">
    <name type="scientific">Apodospora peruviana</name>
    <dbReference type="NCBI Taxonomy" id="516989"/>
    <lineage>
        <taxon>Eukaryota</taxon>
        <taxon>Fungi</taxon>
        <taxon>Dikarya</taxon>
        <taxon>Ascomycota</taxon>
        <taxon>Pezizomycotina</taxon>
        <taxon>Sordariomycetes</taxon>
        <taxon>Sordariomycetidae</taxon>
        <taxon>Sordariales</taxon>
        <taxon>Lasiosphaeriaceae</taxon>
        <taxon>Apodospora</taxon>
    </lineage>
</organism>
<comment type="catalytic activity">
    <reaction evidence="14">
        <text>[(1-&gt;4)-beta-D-glucosyl]n+m + reduced acceptor + O2 = 4-dehydro-beta-D-glucosyl-[(1-&gt;4)-beta-D-glucosyl]n-1 + [(1-&gt;4)-beta-D-glucosyl]m + acceptor + H2O.</text>
        <dbReference type="EC" id="1.14.99.56"/>
    </reaction>
</comment>
<keyword evidence="7" id="KW-0560">Oxidoreductase</keyword>
<dbReference type="AlphaFoldDB" id="A0AAE0IL93"/>
<dbReference type="GO" id="GO:0004497">
    <property type="term" value="F:monooxygenase activity"/>
    <property type="evidence" value="ECO:0007669"/>
    <property type="project" value="UniProtKB-KW"/>
</dbReference>
<keyword evidence="10" id="KW-1015">Disulfide bond</keyword>
<proteinExistence type="inferred from homology"/>
<keyword evidence="11" id="KW-0119">Carbohydrate metabolism</keyword>
<evidence type="ECO:0000256" key="12">
    <source>
        <dbReference type="ARBA" id="ARBA00023326"/>
    </source>
</evidence>
<reference evidence="17" key="2">
    <citation type="submission" date="2023-06" db="EMBL/GenBank/DDBJ databases">
        <authorList>
            <consortium name="Lawrence Berkeley National Laboratory"/>
            <person name="Haridas S."/>
            <person name="Hensen N."/>
            <person name="Bonometti L."/>
            <person name="Westerberg I."/>
            <person name="Brannstrom I.O."/>
            <person name="Guillou S."/>
            <person name="Cros-Aarteil S."/>
            <person name="Calhoun S."/>
            <person name="Kuo A."/>
            <person name="Mondo S."/>
            <person name="Pangilinan J."/>
            <person name="Riley R."/>
            <person name="Labutti K."/>
            <person name="Andreopoulos B."/>
            <person name="Lipzen A."/>
            <person name="Chen C."/>
            <person name="Yanf M."/>
            <person name="Daum C."/>
            <person name="Ng V."/>
            <person name="Clum A."/>
            <person name="Steindorff A."/>
            <person name="Ohm R."/>
            <person name="Martin F."/>
            <person name="Silar P."/>
            <person name="Natvig D."/>
            <person name="Lalanne C."/>
            <person name="Gautier V."/>
            <person name="Ament-Velasquez S.L."/>
            <person name="Kruys A."/>
            <person name="Hutchinson M.I."/>
            <person name="Powell A.J."/>
            <person name="Barry K."/>
            <person name="Miller A.N."/>
            <person name="Grigoriev I.V."/>
            <person name="Debuchy R."/>
            <person name="Gladieux P."/>
            <person name="Thoren M.H."/>
            <person name="Johannesson H."/>
        </authorList>
    </citation>
    <scope>NUCLEOTIDE SEQUENCE</scope>
    <source>
        <strain evidence="17">CBS 118394</strain>
    </source>
</reference>
<comment type="subcellular location">
    <subcellularLocation>
        <location evidence="2">Secreted</location>
    </subcellularLocation>
</comment>
<evidence type="ECO:0000256" key="1">
    <source>
        <dbReference type="ARBA" id="ARBA00001973"/>
    </source>
</evidence>
<feature type="domain" description="Auxiliary Activity family 9 catalytic" evidence="16">
    <location>
        <begin position="2"/>
        <end position="165"/>
    </location>
</feature>
<evidence type="ECO:0000256" key="14">
    <source>
        <dbReference type="ARBA" id="ARBA00045077"/>
    </source>
</evidence>
<evidence type="ECO:0000313" key="18">
    <source>
        <dbReference type="Proteomes" id="UP001283341"/>
    </source>
</evidence>
<dbReference type="PANTHER" id="PTHR33353:SF10">
    <property type="entry name" value="ENDO-BETA-1,4-GLUCANASE D"/>
    <property type="match status" value="1"/>
</dbReference>
<comment type="caution">
    <text evidence="17">The sequence shown here is derived from an EMBL/GenBank/DDBJ whole genome shotgun (WGS) entry which is preliminary data.</text>
</comment>
<reference evidence="17" key="1">
    <citation type="journal article" date="2023" name="Mol. Phylogenet. Evol.">
        <title>Genome-scale phylogeny and comparative genomics of the fungal order Sordariales.</title>
        <authorList>
            <person name="Hensen N."/>
            <person name="Bonometti L."/>
            <person name="Westerberg I."/>
            <person name="Brannstrom I.O."/>
            <person name="Guillou S."/>
            <person name="Cros-Aarteil S."/>
            <person name="Calhoun S."/>
            <person name="Haridas S."/>
            <person name="Kuo A."/>
            <person name="Mondo S."/>
            <person name="Pangilinan J."/>
            <person name="Riley R."/>
            <person name="LaButti K."/>
            <person name="Andreopoulos B."/>
            <person name="Lipzen A."/>
            <person name="Chen C."/>
            <person name="Yan M."/>
            <person name="Daum C."/>
            <person name="Ng V."/>
            <person name="Clum A."/>
            <person name="Steindorff A."/>
            <person name="Ohm R.A."/>
            <person name="Martin F."/>
            <person name="Silar P."/>
            <person name="Natvig D.O."/>
            <person name="Lalanne C."/>
            <person name="Gautier V."/>
            <person name="Ament-Velasquez S.L."/>
            <person name="Kruys A."/>
            <person name="Hutchinson M.I."/>
            <person name="Powell A.J."/>
            <person name="Barry K."/>
            <person name="Miller A.N."/>
            <person name="Grigoriev I.V."/>
            <person name="Debuchy R."/>
            <person name="Gladieux P."/>
            <person name="Hiltunen Thoren M."/>
            <person name="Johannesson H."/>
        </authorList>
    </citation>
    <scope>NUCLEOTIDE SEQUENCE</scope>
    <source>
        <strain evidence="17">CBS 118394</strain>
    </source>
</reference>
<evidence type="ECO:0000256" key="6">
    <source>
        <dbReference type="ARBA" id="ARBA00023001"/>
    </source>
</evidence>
<dbReference type="Pfam" id="PF03443">
    <property type="entry name" value="AA9"/>
    <property type="match status" value="1"/>
</dbReference>
<dbReference type="EC" id="1.14.99.56" evidence="15"/>
<evidence type="ECO:0000256" key="11">
    <source>
        <dbReference type="ARBA" id="ARBA00023277"/>
    </source>
</evidence>
<dbReference type="Proteomes" id="UP001283341">
    <property type="component" value="Unassembled WGS sequence"/>
</dbReference>
<dbReference type="EMBL" id="JAUEDM010000002">
    <property type="protein sequence ID" value="KAK3326847.1"/>
    <property type="molecule type" value="Genomic_DNA"/>
</dbReference>
<keyword evidence="18" id="KW-1185">Reference proteome</keyword>
<keyword evidence="4" id="KW-0479">Metal-binding</keyword>
<dbReference type="GO" id="GO:0030245">
    <property type="term" value="P:cellulose catabolic process"/>
    <property type="evidence" value="ECO:0007669"/>
    <property type="project" value="UniProtKB-KW"/>
</dbReference>
<keyword evidence="6" id="KW-0136">Cellulose degradation</keyword>
<keyword evidence="9" id="KW-0503">Monooxygenase</keyword>
<name>A0AAE0IL93_9PEZI</name>
<protein>
    <recommendedName>
        <fullName evidence="15">lytic cellulose monooxygenase (C4-dehydrogenating)</fullName>
        <ecNumber evidence="15">1.14.99.56</ecNumber>
    </recommendedName>
</protein>
<evidence type="ECO:0000313" key="17">
    <source>
        <dbReference type="EMBL" id="KAK3326847.1"/>
    </source>
</evidence>
<evidence type="ECO:0000256" key="4">
    <source>
        <dbReference type="ARBA" id="ARBA00022723"/>
    </source>
</evidence>
<dbReference type="GO" id="GO:0016787">
    <property type="term" value="F:hydrolase activity"/>
    <property type="evidence" value="ECO:0007669"/>
    <property type="project" value="UniProtKB-KW"/>
</dbReference>
<dbReference type="InterPro" id="IPR005103">
    <property type="entry name" value="AA9_LPMO"/>
</dbReference>
<keyword evidence="17" id="KW-0378">Hydrolase</keyword>
<evidence type="ECO:0000256" key="9">
    <source>
        <dbReference type="ARBA" id="ARBA00023033"/>
    </source>
</evidence>
<comment type="similarity">
    <text evidence="13">Belongs to the polysaccharide monooxygenase AA9 family.</text>
</comment>
<evidence type="ECO:0000256" key="3">
    <source>
        <dbReference type="ARBA" id="ARBA00022525"/>
    </source>
</evidence>
<evidence type="ECO:0000256" key="15">
    <source>
        <dbReference type="ARBA" id="ARBA00047174"/>
    </source>
</evidence>
<keyword evidence="5" id="KW-0732">Signal</keyword>
<evidence type="ECO:0000256" key="5">
    <source>
        <dbReference type="ARBA" id="ARBA00022729"/>
    </source>
</evidence>
<dbReference type="InterPro" id="IPR049892">
    <property type="entry name" value="AA9"/>
</dbReference>
<dbReference type="Gene3D" id="2.70.50.70">
    <property type="match status" value="1"/>
</dbReference>
<sequence>MTSADMACNTPHTPIPSAIAEVRAGSTVTFHCTRWLYSHKGPISAWMAPYKGSVDKVNVNKLQFFKIGEEAVDSKGVWGTVKLLDSTNGTWMTTIPADIKSGNYIIRHELIALHFALDTNPGCEWSPIGPQFYMHCFKFKYDIFNTTVPALPYPFVGPKVYTPSTAMPALAPKEKVVISPTGQGEAANKVYLEYQEKVLAAQSATTESFDAAGG</sequence>
<comment type="cofactor">
    <cofactor evidence="1">
        <name>Cu(2+)</name>
        <dbReference type="ChEBI" id="CHEBI:29036"/>
    </cofactor>
</comment>
<evidence type="ECO:0000259" key="16">
    <source>
        <dbReference type="Pfam" id="PF03443"/>
    </source>
</evidence>
<dbReference type="GO" id="GO:0046872">
    <property type="term" value="F:metal ion binding"/>
    <property type="evidence" value="ECO:0007669"/>
    <property type="project" value="UniProtKB-KW"/>
</dbReference>
<evidence type="ECO:0000256" key="10">
    <source>
        <dbReference type="ARBA" id="ARBA00023157"/>
    </source>
</evidence>
<evidence type="ECO:0000256" key="13">
    <source>
        <dbReference type="ARBA" id="ARBA00044502"/>
    </source>
</evidence>
<keyword evidence="12" id="KW-0624">Polysaccharide degradation</keyword>
<evidence type="ECO:0000256" key="7">
    <source>
        <dbReference type="ARBA" id="ARBA00023002"/>
    </source>
</evidence>
<dbReference type="GO" id="GO:0005576">
    <property type="term" value="C:extracellular region"/>
    <property type="evidence" value="ECO:0007669"/>
    <property type="project" value="UniProtKB-SubCell"/>
</dbReference>
<evidence type="ECO:0000256" key="2">
    <source>
        <dbReference type="ARBA" id="ARBA00004613"/>
    </source>
</evidence>
<gene>
    <name evidence="17" type="ORF">B0H66DRAFT_618176</name>
</gene>
<keyword evidence="3" id="KW-0964">Secreted</keyword>
<dbReference type="PANTHER" id="PTHR33353">
    <property type="entry name" value="PUTATIVE (AFU_ORTHOLOGUE AFUA_1G12560)-RELATED"/>
    <property type="match status" value="1"/>
</dbReference>
<evidence type="ECO:0000256" key="8">
    <source>
        <dbReference type="ARBA" id="ARBA00023008"/>
    </source>
</evidence>